<feature type="chain" id="PRO_5018712085" description="Tissue factor" evidence="18">
    <location>
        <begin position="20"/>
        <end position="286"/>
    </location>
</feature>
<keyword evidence="10" id="KW-0094">Blood coagulation</keyword>
<dbReference type="GeneID" id="107105181"/>
<keyword evidence="22" id="KW-1185">Reference proteome</keyword>
<dbReference type="InterPro" id="IPR013783">
    <property type="entry name" value="Ig-like_fold"/>
</dbReference>
<dbReference type="InterPro" id="IPR001187">
    <property type="entry name" value="Tissue_factor"/>
</dbReference>
<dbReference type="InterPro" id="IPR036116">
    <property type="entry name" value="FN3_sf"/>
</dbReference>
<evidence type="ECO:0000256" key="6">
    <source>
        <dbReference type="ARBA" id="ARBA00022692"/>
    </source>
</evidence>
<feature type="domain" description="Fibronectin type-III" evidence="19">
    <location>
        <begin position="5"/>
        <end position="99"/>
    </location>
</feature>
<keyword evidence="13" id="KW-1015">Disulfide bond</keyword>
<accession>A0A3Q2DFT8</accession>
<keyword evidence="15" id="KW-0449">Lipoprotein</keyword>
<organism evidence="21 22">
    <name type="scientific">Cyprinodon variegatus</name>
    <name type="common">Sheepshead minnow</name>
    <dbReference type="NCBI Taxonomy" id="28743"/>
    <lineage>
        <taxon>Eukaryota</taxon>
        <taxon>Metazoa</taxon>
        <taxon>Chordata</taxon>
        <taxon>Craniata</taxon>
        <taxon>Vertebrata</taxon>
        <taxon>Euteleostomi</taxon>
        <taxon>Actinopterygii</taxon>
        <taxon>Neopterygii</taxon>
        <taxon>Teleostei</taxon>
        <taxon>Neoteleostei</taxon>
        <taxon>Acanthomorphata</taxon>
        <taxon>Ovalentaria</taxon>
        <taxon>Atherinomorphae</taxon>
        <taxon>Cyprinodontiformes</taxon>
        <taxon>Cyprinodontidae</taxon>
        <taxon>Cyprinodon</taxon>
    </lineage>
</organism>
<evidence type="ECO:0000256" key="5">
    <source>
        <dbReference type="ARBA" id="ARBA00018722"/>
    </source>
</evidence>
<evidence type="ECO:0000256" key="15">
    <source>
        <dbReference type="ARBA" id="ARBA00023288"/>
    </source>
</evidence>
<dbReference type="GO" id="GO:0004896">
    <property type="term" value="F:cytokine receptor activity"/>
    <property type="evidence" value="ECO:0007669"/>
    <property type="project" value="TreeGrafter"/>
</dbReference>
<dbReference type="SUPFAM" id="SSF49265">
    <property type="entry name" value="Fibronectin type III"/>
    <property type="match status" value="2"/>
</dbReference>
<dbReference type="FunFam" id="2.60.40.10:FF:000899">
    <property type="entry name" value="Tissue factor"/>
    <property type="match status" value="1"/>
</dbReference>
<evidence type="ECO:0000259" key="19">
    <source>
        <dbReference type="Pfam" id="PF01108"/>
    </source>
</evidence>
<evidence type="ECO:0000256" key="18">
    <source>
        <dbReference type="SAM" id="SignalP"/>
    </source>
</evidence>
<evidence type="ECO:0000256" key="10">
    <source>
        <dbReference type="ARBA" id="ARBA00023084"/>
    </source>
</evidence>
<dbReference type="Gene3D" id="2.60.40.10">
    <property type="entry name" value="Immunoglobulins"/>
    <property type="match status" value="2"/>
</dbReference>
<sequence>MKIPLLLLLLSALSCSGAADSYPPAHNLTWTSINFKTLLSWAPKPSADYSYTVEFSVSGGDRQRIHQCIRSNATECDLSRSLTELKSCYTADVLSEPPLGTTSDLTEFPHSTSPRFCPYQDTDIGRPDFSLNVSQDQQTTTLYVSDPPTALFIGDRQLNIRDVFADDLRYRVKYRKKKSSGIKTLDSGSSVIPMSSLDRGESYCFTVQAYIPSRRTAKQFGEESATKCSGGEERSIFKVFSPAVIAGGLLLIPLTLGLIVTVAIICWKRKRKAAKAGMERRPLRDA</sequence>
<evidence type="ECO:0000256" key="14">
    <source>
        <dbReference type="ARBA" id="ARBA00023180"/>
    </source>
</evidence>
<evidence type="ECO:0000256" key="12">
    <source>
        <dbReference type="ARBA" id="ARBA00023139"/>
    </source>
</evidence>
<dbReference type="STRING" id="28743.ENSCVAP00000017888"/>
<dbReference type="GO" id="GO:0007596">
    <property type="term" value="P:blood coagulation"/>
    <property type="evidence" value="ECO:0007669"/>
    <property type="project" value="UniProtKB-KW"/>
</dbReference>
<evidence type="ECO:0000256" key="8">
    <source>
        <dbReference type="ARBA" id="ARBA00022729"/>
    </source>
</evidence>
<evidence type="ECO:0000256" key="17">
    <source>
        <dbReference type="SAM" id="Phobius"/>
    </source>
</evidence>
<dbReference type="OMA" id="LSEFPHK"/>
<comment type="similarity">
    <text evidence="3">Belongs to the tissue factor family.</text>
</comment>
<reference evidence="21" key="2">
    <citation type="submission" date="2025-09" db="UniProtKB">
        <authorList>
            <consortium name="Ensembl"/>
        </authorList>
    </citation>
    <scope>IDENTIFICATION</scope>
</reference>
<dbReference type="PRINTS" id="PR00346">
    <property type="entry name" value="TISSUEFACTOR"/>
</dbReference>
<evidence type="ECO:0000256" key="11">
    <source>
        <dbReference type="ARBA" id="ARBA00023136"/>
    </source>
</evidence>
<keyword evidence="11 17" id="KW-0472">Membrane</keyword>
<dbReference type="PANTHER" id="PTHR20859:SF22">
    <property type="entry name" value="TISSUE FACTOR"/>
    <property type="match status" value="1"/>
</dbReference>
<dbReference type="GO" id="GO:0002040">
    <property type="term" value="P:sprouting angiogenesis"/>
    <property type="evidence" value="ECO:0007669"/>
    <property type="project" value="Ensembl"/>
</dbReference>
<evidence type="ECO:0000259" key="20">
    <source>
        <dbReference type="Pfam" id="PF09294"/>
    </source>
</evidence>
<dbReference type="Proteomes" id="UP000265020">
    <property type="component" value="Unassembled WGS sequence"/>
</dbReference>
<keyword evidence="7" id="KW-0356">Hemostasis</keyword>
<dbReference type="Ensembl" id="ENSCVAT00000032499.1">
    <property type="protein sequence ID" value="ENSCVAP00000017888.1"/>
    <property type="gene ID" value="ENSCVAG00000021039.1"/>
</dbReference>
<dbReference type="InterPro" id="IPR050650">
    <property type="entry name" value="Type-II_Cytokine-TF_Rcpt"/>
</dbReference>
<dbReference type="Pfam" id="PF01108">
    <property type="entry name" value="Tissue_fac"/>
    <property type="match status" value="1"/>
</dbReference>
<evidence type="ECO:0000256" key="1">
    <source>
        <dbReference type="ARBA" id="ARBA00002201"/>
    </source>
</evidence>
<name>A0A3Q2DFT8_CYPVA</name>
<evidence type="ECO:0000313" key="21">
    <source>
        <dbReference type="Ensembl" id="ENSCVAP00000017888.1"/>
    </source>
</evidence>
<reference evidence="21" key="1">
    <citation type="submission" date="2025-08" db="UniProtKB">
        <authorList>
            <consortium name="Ensembl"/>
        </authorList>
    </citation>
    <scope>IDENTIFICATION</scope>
</reference>
<dbReference type="AlphaFoldDB" id="A0A3Q2DFT8"/>
<evidence type="ECO:0000313" key="22">
    <source>
        <dbReference type="Proteomes" id="UP000265020"/>
    </source>
</evidence>
<proteinExistence type="inferred from homology"/>
<evidence type="ECO:0000256" key="9">
    <source>
        <dbReference type="ARBA" id="ARBA00022989"/>
    </source>
</evidence>
<dbReference type="InterPro" id="IPR015373">
    <property type="entry name" value="Interferon/interleukin_rcp_dom"/>
</dbReference>
<dbReference type="KEGG" id="cvg:107105181"/>
<comment type="subunit">
    <text evidence="4">Interacts with HSPE; the interaction, inhibited by heparin, promotes the generation of activated factor X and activates coagulation in the presence of activated factor VII.</text>
</comment>
<keyword evidence="6 17" id="KW-0812">Transmembrane</keyword>
<dbReference type="RefSeq" id="XP_015260788.1">
    <property type="nucleotide sequence ID" value="XM_015405302.1"/>
</dbReference>
<keyword evidence="9 17" id="KW-1133">Transmembrane helix</keyword>
<evidence type="ECO:0000256" key="7">
    <source>
        <dbReference type="ARBA" id="ARBA00022696"/>
    </source>
</evidence>
<evidence type="ECO:0000256" key="13">
    <source>
        <dbReference type="ARBA" id="ARBA00023157"/>
    </source>
</evidence>
<feature type="domain" description="Interferon/interleukin receptor" evidence="20">
    <location>
        <begin position="122"/>
        <end position="229"/>
    </location>
</feature>
<dbReference type="PANTHER" id="PTHR20859">
    <property type="entry name" value="INTERFERON/INTERLEUKIN RECEPTOR"/>
    <property type="match status" value="1"/>
</dbReference>
<comment type="subcellular location">
    <subcellularLocation>
        <location evidence="2">Membrane</location>
        <topology evidence="2">Single-pass type I membrane protein</topology>
    </subcellularLocation>
</comment>
<dbReference type="CTD" id="2152"/>
<protein>
    <recommendedName>
        <fullName evidence="5">Tissue factor</fullName>
    </recommendedName>
    <alternativeName>
        <fullName evidence="16">Coagulation factor III</fullName>
    </alternativeName>
</protein>
<dbReference type="GeneTree" id="ENSGT00390000012668"/>
<comment type="function">
    <text evidence="1">Initiates blood coagulation by forming a complex with circulating factor VII or VIIa. The [TF:VIIa] complex activates factors IX or X by specific limited proteolysis. TF plays a role in normal hemostasis by initiating the cell-surface assembly and propagation of the coagulation protease cascade.</text>
</comment>
<evidence type="ECO:0000256" key="4">
    <source>
        <dbReference type="ARBA" id="ARBA00011184"/>
    </source>
</evidence>
<evidence type="ECO:0000256" key="2">
    <source>
        <dbReference type="ARBA" id="ARBA00004479"/>
    </source>
</evidence>
<evidence type="ECO:0000256" key="16">
    <source>
        <dbReference type="ARBA" id="ARBA00031171"/>
    </source>
</evidence>
<keyword evidence="8 18" id="KW-0732">Signal</keyword>
<dbReference type="GO" id="GO:0005886">
    <property type="term" value="C:plasma membrane"/>
    <property type="evidence" value="ECO:0007669"/>
    <property type="project" value="TreeGrafter"/>
</dbReference>
<feature type="signal peptide" evidence="18">
    <location>
        <begin position="1"/>
        <end position="19"/>
    </location>
</feature>
<dbReference type="Pfam" id="PF09294">
    <property type="entry name" value="Interfer-bind"/>
    <property type="match status" value="1"/>
</dbReference>
<feature type="transmembrane region" description="Helical" evidence="17">
    <location>
        <begin position="243"/>
        <end position="267"/>
    </location>
</feature>
<dbReference type="OrthoDB" id="8942372at2759"/>
<keyword evidence="12" id="KW-0564">Palmitate</keyword>
<keyword evidence="14" id="KW-0325">Glycoprotein</keyword>
<dbReference type="PROSITE" id="PS51257">
    <property type="entry name" value="PROKAR_LIPOPROTEIN"/>
    <property type="match status" value="1"/>
</dbReference>
<evidence type="ECO:0000256" key="3">
    <source>
        <dbReference type="ARBA" id="ARBA00009197"/>
    </source>
</evidence>
<dbReference type="InterPro" id="IPR003961">
    <property type="entry name" value="FN3_dom"/>
</dbReference>